<gene>
    <name evidence="3" type="ORF">MD535_02410</name>
</gene>
<name>A0A9X3CK32_9VIBR</name>
<dbReference type="GO" id="GO:0005886">
    <property type="term" value="C:plasma membrane"/>
    <property type="evidence" value="ECO:0007669"/>
    <property type="project" value="UniProtKB-SubCell"/>
</dbReference>
<keyword evidence="1 2" id="KW-0472">Membrane</keyword>
<dbReference type="EMBL" id="JAKRRY010000002">
    <property type="protein sequence ID" value="MCW8344879.1"/>
    <property type="molecule type" value="Genomic_DNA"/>
</dbReference>
<feature type="transmembrane region" description="Helical" evidence="2">
    <location>
        <begin position="15"/>
        <end position="37"/>
    </location>
</feature>
<feature type="transmembrane region" description="Helical" evidence="2">
    <location>
        <begin position="91"/>
        <end position="124"/>
    </location>
</feature>
<evidence type="ECO:0000313" key="3">
    <source>
        <dbReference type="EMBL" id="MCW8344879.1"/>
    </source>
</evidence>
<sequence length="139" mass="15343">MQRFEKRVSMTLRQALWSVAGISSVTLGIIGIFLPLLPTTPFLLLASACFLKGSPRLHQRLLAHPKLGPVISTWETERAVSRATRNKGMVFILASFLISIIVVPLVWLKAALFCLCGVVLGFFLRLPVKESVADKSESH</sequence>
<comment type="subcellular location">
    <subcellularLocation>
        <location evidence="1">Cell inner membrane</location>
        <topology evidence="1">Multi-pass membrane protein</topology>
    </subcellularLocation>
</comment>
<dbReference type="Pfam" id="PF04304">
    <property type="entry name" value="DUF454"/>
    <property type="match status" value="1"/>
</dbReference>
<dbReference type="InterPro" id="IPR007401">
    <property type="entry name" value="DUF454"/>
</dbReference>
<keyword evidence="4" id="KW-1185">Reference proteome</keyword>
<organism evidence="3 4">
    <name type="scientific">Vibrio qingdaonensis</name>
    <dbReference type="NCBI Taxonomy" id="2829491"/>
    <lineage>
        <taxon>Bacteria</taxon>
        <taxon>Pseudomonadati</taxon>
        <taxon>Pseudomonadota</taxon>
        <taxon>Gammaproteobacteria</taxon>
        <taxon>Vibrionales</taxon>
        <taxon>Vibrionaceae</taxon>
        <taxon>Vibrio</taxon>
    </lineage>
</organism>
<keyword evidence="2" id="KW-0812">Transmembrane</keyword>
<dbReference type="Proteomes" id="UP001155587">
    <property type="component" value="Unassembled WGS sequence"/>
</dbReference>
<evidence type="ECO:0000256" key="2">
    <source>
        <dbReference type="SAM" id="Phobius"/>
    </source>
</evidence>
<dbReference type="PANTHER" id="PTHR35813">
    <property type="entry name" value="INNER MEMBRANE PROTEIN YBAN"/>
    <property type="match status" value="1"/>
</dbReference>
<dbReference type="PIRSF" id="PIRSF016789">
    <property type="entry name" value="DUF454"/>
    <property type="match status" value="1"/>
</dbReference>
<evidence type="ECO:0000313" key="4">
    <source>
        <dbReference type="Proteomes" id="UP001155587"/>
    </source>
</evidence>
<protein>
    <recommendedName>
        <fullName evidence="1">Inner membrane protein</fullName>
    </recommendedName>
</protein>
<proteinExistence type="predicted"/>
<reference evidence="3" key="1">
    <citation type="submission" date="2022-02" db="EMBL/GenBank/DDBJ databases">
        <title>Vibrio sp. nov, a new bacterium isolated from seawater.</title>
        <authorList>
            <person name="Yuan Y."/>
        </authorList>
    </citation>
    <scope>NUCLEOTIDE SEQUENCE</scope>
    <source>
        <strain evidence="3">ZSDZ65</strain>
    </source>
</reference>
<dbReference type="AlphaFoldDB" id="A0A9X3CK32"/>
<keyword evidence="2" id="KW-1133">Transmembrane helix</keyword>
<evidence type="ECO:0000256" key="1">
    <source>
        <dbReference type="PIRNR" id="PIRNR016789"/>
    </source>
</evidence>
<keyword evidence="1" id="KW-1003">Cell membrane</keyword>
<dbReference type="PANTHER" id="PTHR35813:SF1">
    <property type="entry name" value="INNER MEMBRANE PROTEIN YBAN"/>
    <property type="match status" value="1"/>
</dbReference>
<accession>A0A9X3CK32</accession>
<dbReference type="RefSeq" id="WP_265673345.1">
    <property type="nucleotide sequence ID" value="NZ_JAKRRY010000002.1"/>
</dbReference>
<keyword evidence="1" id="KW-0997">Cell inner membrane</keyword>
<comment type="caution">
    <text evidence="3">The sequence shown here is derived from an EMBL/GenBank/DDBJ whole genome shotgun (WGS) entry which is preliminary data.</text>
</comment>